<evidence type="ECO:0000313" key="6">
    <source>
        <dbReference type="EMBL" id="TDR16313.1"/>
    </source>
</evidence>
<dbReference type="InterPro" id="IPR036505">
    <property type="entry name" value="Amidase/PGRP_sf"/>
</dbReference>
<dbReference type="SUPFAM" id="SSF55846">
    <property type="entry name" value="N-acetylmuramoyl-L-alanine amidase-like"/>
    <property type="match status" value="1"/>
</dbReference>
<dbReference type="EC" id="3.5.1.28" evidence="2"/>
<reference evidence="6 7" key="1">
    <citation type="submission" date="2019-03" db="EMBL/GenBank/DDBJ databases">
        <title>Genomic Encyclopedia of Type Strains, Phase IV (KMG-IV): sequencing the most valuable type-strain genomes for metagenomic binning, comparative biology and taxonomic classification.</title>
        <authorList>
            <person name="Goeker M."/>
        </authorList>
    </citation>
    <scope>NUCLEOTIDE SEQUENCE [LARGE SCALE GENOMIC DNA]</scope>
    <source>
        <strain evidence="6 7">DSM 25488</strain>
    </source>
</reference>
<dbReference type="Pfam" id="PF01510">
    <property type="entry name" value="Amidase_2"/>
    <property type="match status" value="1"/>
</dbReference>
<keyword evidence="7" id="KW-1185">Reference proteome</keyword>
<accession>A0A4R6XGU6</accession>
<dbReference type="CDD" id="cd06583">
    <property type="entry name" value="PGRP"/>
    <property type="match status" value="1"/>
</dbReference>
<dbReference type="AlphaFoldDB" id="A0A4R6XGU6"/>
<proteinExistence type="predicted"/>
<comment type="catalytic activity">
    <reaction evidence="1">
        <text>Hydrolyzes the link between N-acetylmuramoyl residues and L-amino acid residues in certain cell-wall glycopeptides.</text>
        <dbReference type="EC" id="3.5.1.28"/>
    </reaction>
</comment>
<evidence type="ECO:0000256" key="3">
    <source>
        <dbReference type="ARBA" id="ARBA00022801"/>
    </source>
</evidence>
<protein>
    <recommendedName>
        <fullName evidence="2">N-acetylmuramoyl-L-alanine amidase</fullName>
        <ecNumber evidence="2">3.5.1.28</ecNumber>
    </recommendedName>
</protein>
<dbReference type="InterPro" id="IPR051206">
    <property type="entry name" value="NAMLAA_amidase_2"/>
</dbReference>
<keyword evidence="4" id="KW-0961">Cell wall biogenesis/degradation</keyword>
<evidence type="ECO:0000256" key="4">
    <source>
        <dbReference type="ARBA" id="ARBA00023316"/>
    </source>
</evidence>
<dbReference type="GO" id="GO:0019867">
    <property type="term" value="C:outer membrane"/>
    <property type="evidence" value="ECO:0007669"/>
    <property type="project" value="TreeGrafter"/>
</dbReference>
<dbReference type="RefSeq" id="WP_099020141.1">
    <property type="nucleotide sequence ID" value="NZ_NIHB01000006.1"/>
</dbReference>
<dbReference type="SMART" id="SM00644">
    <property type="entry name" value="Ami_2"/>
    <property type="match status" value="1"/>
</dbReference>
<dbReference type="InterPro" id="IPR002502">
    <property type="entry name" value="Amidase_domain"/>
</dbReference>
<dbReference type="EMBL" id="SNZB01000008">
    <property type="protein sequence ID" value="TDR16313.1"/>
    <property type="molecule type" value="Genomic_DNA"/>
</dbReference>
<comment type="caution">
    <text evidence="6">The sequence shown here is derived from an EMBL/GenBank/DDBJ whole genome shotgun (WGS) entry which is preliminary data.</text>
</comment>
<feature type="domain" description="N-acetylmuramoyl-L-alanine amidase" evidence="5">
    <location>
        <begin position="12"/>
        <end position="154"/>
    </location>
</feature>
<evidence type="ECO:0000259" key="5">
    <source>
        <dbReference type="SMART" id="SM00644"/>
    </source>
</evidence>
<evidence type="ECO:0000256" key="2">
    <source>
        <dbReference type="ARBA" id="ARBA00011901"/>
    </source>
</evidence>
<dbReference type="GO" id="GO:0009254">
    <property type="term" value="P:peptidoglycan turnover"/>
    <property type="evidence" value="ECO:0007669"/>
    <property type="project" value="TreeGrafter"/>
</dbReference>
<dbReference type="GO" id="GO:0071555">
    <property type="term" value="P:cell wall organization"/>
    <property type="evidence" value="ECO:0007669"/>
    <property type="project" value="UniProtKB-KW"/>
</dbReference>
<dbReference type="Gene3D" id="3.40.80.10">
    <property type="entry name" value="Peptidoglycan recognition protein-like"/>
    <property type="match status" value="1"/>
</dbReference>
<dbReference type="PANTHER" id="PTHR30417:SF1">
    <property type="entry name" value="N-ACETYLMURAMOYL-L-ALANINE AMIDASE AMID"/>
    <property type="match status" value="1"/>
</dbReference>
<dbReference type="Proteomes" id="UP000295724">
    <property type="component" value="Unassembled WGS sequence"/>
</dbReference>
<keyword evidence="3" id="KW-0378">Hydrolase</keyword>
<dbReference type="GO" id="GO:0008745">
    <property type="term" value="F:N-acetylmuramoyl-L-alanine amidase activity"/>
    <property type="evidence" value="ECO:0007669"/>
    <property type="project" value="UniProtKB-EC"/>
</dbReference>
<sequence>MHIQKQPLPYESKLSGRELAQIELLVIHCTELPDLTMARHYGEVIHYSSGTGNSGHYYIDRDGSVQEWVKPNKIAHHVKGHNQQSIGIELVNSGRFPNWHDSNQQSPEETYPDALIDSLIKLINYLQAAIPSLKHIAGHEDLDQTKIAATDNPQLQIRRKIDPGPLFPWDLVMKNIRLINIGSNAQKYE</sequence>
<evidence type="ECO:0000313" key="7">
    <source>
        <dbReference type="Proteomes" id="UP000295724"/>
    </source>
</evidence>
<dbReference type="GO" id="GO:0009253">
    <property type="term" value="P:peptidoglycan catabolic process"/>
    <property type="evidence" value="ECO:0007669"/>
    <property type="project" value="InterPro"/>
</dbReference>
<gene>
    <name evidence="6" type="ORF">C8D91_2840</name>
</gene>
<name>A0A4R6XGU6_9GAMM</name>
<organism evidence="6 7">
    <name type="scientific">Marinicella litoralis</name>
    <dbReference type="NCBI Taxonomy" id="644220"/>
    <lineage>
        <taxon>Bacteria</taxon>
        <taxon>Pseudomonadati</taxon>
        <taxon>Pseudomonadota</taxon>
        <taxon>Gammaproteobacteria</taxon>
        <taxon>Lysobacterales</taxon>
        <taxon>Marinicellaceae</taxon>
        <taxon>Marinicella</taxon>
    </lineage>
</organism>
<dbReference type="OrthoDB" id="9794842at2"/>
<dbReference type="PANTHER" id="PTHR30417">
    <property type="entry name" value="N-ACETYLMURAMOYL-L-ALANINE AMIDASE AMID"/>
    <property type="match status" value="1"/>
</dbReference>
<evidence type="ECO:0000256" key="1">
    <source>
        <dbReference type="ARBA" id="ARBA00001561"/>
    </source>
</evidence>